<sequence length="72" mass="7438">MVAVAFAAVALGAELYELTFGDVRIGLVAAIFAAVCSVAGLGWLNYGSRRVHGAQPQVVAGRSNAPAPWQSH</sequence>
<keyword evidence="1" id="KW-1133">Transmembrane helix</keyword>
<keyword evidence="3" id="KW-1185">Reference proteome</keyword>
<dbReference type="KEGG" id="msto:MSTO_43240"/>
<reference evidence="2 3" key="1">
    <citation type="journal article" date="2019" name="Emerg. Microbes Infect.">
        <title>Comprehensive subspecies identification of 175 nontuberculous mycobacteria species based on 7547 genomic profiles.</title>
        <authorList>
            <person name="Matsumoto Y."/>
            <person name="Kinjo T."/>
            <person name="Motooka D."/>
            <person name="Nabeya D."/>
            <person name="Jung N."/>
            <person name="Uechi K."/>
            <person name="Horii T."/>
            <person name="Iida T."/>
            <person name="Fujita J."/>
            <person name="Nakamura S."/>
        </authorList>
    </citation>
    <scope>NUCLEOTIDE SEQUENCE [LARGE SCALE GENOMIC DNA]</scope>
    <source>
        <strain evidence="2 3">JCM 17783</strain>
    </source>
</reference>
<dbReference type="EMBL" id="AP022587">
    <property type="protein sequence ID" value="BBY24119.1"/>
    <property type="molecule type" value="Genomic_DNA"/>
</dbReference>
<dbReference type="AlphaFoldDB" id="A0A7I7QCX8"/>
<keyword evidence="1" id="KW-0812">Transmembrane</keyword>
<protein>
    <submittedName>
        <fullName evidence="2">Uncharacterized protein</fullName>
    </submittedName>
</protein>
<evidence type="ECO:0000313" key="3">
    <source>
        <dbReference type="Proteomes" id="UP000467130"/>
    </source>
</evidence>
<dbReference type="Proteomes" id="UP000467130">
    <property type="component" value="Chromosome"/>
</dbReference>
<keyword evidence="1" id="KW-0472">Membrane</keyword>
<evidence type="ECO:0000313" key="2">
    <source>
        <dbReference type="EMBL" id="BBY24119.1"/>
    </source>
</evidence>
<gene>
    <name evidence="2" type="ORF">MSTO_43240</name>
</gene>
<organism evidence="2 3">
    <name type="scientific">Mycobacterium stomatepiae</name>
    <dbReference type="NCBI Taxonomy" id="470076"/>
    <lineage>
        <taxon>Bacteria</taxon>
        <taxon>Bacillati</taxon>
        <taxon>Actinomycetota</taxon>
        <taxon>Actinomycetes</taxon>
        <taxon>Mycobacteriales</taxon>
        <taxon>Mycobacteriaceae</taxon>
        <taxon>Mycobacterium</taxon>
        <taxon>Mycobacterium simiae complex</taxon>
    </lineage>
</organism>
<feature type="transmembrane region" description="Helical" evidence="1">
    <location>
        <begin position="25"/>
        <end position="46"/>
    </location>
</feature>
<accession>A0A7I7QCX8</accession>
<evidence type="ECO:0000256" key="1">
    <source>
        <dbReference type="SAM" id="Phobius"/>
    </source>
</evidence>
<name>A0A7I7QCX8_9MYCO</name>
<proteinExistence type="predicted"/>